<comment type="catalytic activity">
    <reaction evidence="11">
        <text>[GlcNAc-(1-&gt;4)-Mur2Ac(oyl-L-Ala-gamma-D-Glu-L-Lys-D-Ala-D-Ala)](n)-di-trans,octa-cis-undecaprenyl diphosphate + beta-D-GlcNAc-(1-&gt;4)-Mur2Ac(oyl-L-Ala-gamma-D-Glu-L-Lys-D-Ala-D-Ala)-di-trans,octa-cis-undecaprenyl diphosphate = [GlcNAc-(1-&gt;4)-Mur2Ac(oyl-L-Ala-gamma-D-Glu-L-Lys-D-Ala-D-Ala)](n+1)-di-trans,octa-cis-undecaprenyl diphosphate + di-trans,octa-cis-undecaprenyl diphosphate + H(+)</text>
        <dbReference type="Rhea" id="RHEA:23708"/>
        <dbReference type="Rhea" id="RHEA-COMP:9602"/>
        <dbReference type="Rhea" id="RHEA-COMP:9603"/>
        <dbReference type="ChEBI" id="CHEBI:15378"/>
        <dbReference type="ChEBI" id="CHEBI:58405"/>
        <dbReference type="ChEBI" id="CHEBI:60033"/>
        <dbReference type="ChEBI" id="CHEBI:78435"/>
        <dbReference type="EC" id="2.4.99.28"/>
    </reaction>
</comment>
<dbReference type="InterPro" id="IPR001264">
    <property type="entry name" value="Glyco_trans_51"/>
</dbReference>
<gene>
    <name evidence="11" type="primary">mtgA</name>
    <name evidence="13" type="ORF">C8N32_1216</name>
</gene>
<dbReference type="HAMAP" id="MF_00766">
    <property type="entry name" value="PGT_MtgA"/>
    <property type="match status" value="1"/>
</dbReference>
<reference evidence="13 14" key="1">
    <citation type="submission" date="2018-04" db="EMBL/GenBank/DDBJ databases">
        <title>Genomic Encyclopedia of Archaeal and Bacterial Type Strains, Phase II (KMG-II): from individual species to whole genera.</title>
        <authorList>
            <person name="Goeker M."/>
        </authorList>
    </citation>
    <scope>NUCLEOTIDE SEQUENCE [LARGE SCALE GENOMIC DNA]</scope>
    <source>
        <strain evidence="13 14">DSM 18064</strain>
    </source>
</reference>
<keyword evidence="14" id="KW-1185">Reference proteome</keyword>
<dbReference type="EMBL" id="QAAA01000021">
    <property type="protein sequence ID" value="PTN00841.1"/>
    <property type="molecule type" value="Genomic_DNA"/>
</dbReference>
<keyword evidence="6 11" id="KW-0133">Cell shape</keyword>
<evidence type="ECO:0000256" key="11">
    <source>
        <dbReference type="HAMAP-Rule" id="MF_00766"/>
    </source>
</evidence>
<dbReference type="NCBIfam" id="TIGR02070">
    <property type="entry name" value="mono_pep_trsgly"/>
    <property type="match status" value="1"/>
</dbReference>
<evidence type="ECO:0000313" key="13">
    <source>
        <dbReference type="EMBL" id="PTN00841.1"/>
    </source>
</evidence>
<proteinExistence type="inferred from homology"/>
<dbReference type="Gene3D" id="1.10.3810.10">
    <property type="entry name" value="Biosynthetic peptidoglycan transglycosylase-like"/>
    <property type="match status" value="1"/>
</dbReference>
<evidence type="ECO:0000256" key="5">
    <source>
        <dbReference type="ARBA" id="ARBA00022692"/>
    </source>
</evidence>
<dbReference type="GO" id="GO:0009274">
    <property type="term" value="C:peptidoglycan-based cell wall"/>
    <property type="evidence" value="ECO:0007669"/>
    <property type="project" value="InterPro"/>
</dbReference>
<accession>A0A2T5BPB0</accession>
<dbReference type="GO" id="GO:0008955">
    <property type="term" value="F:peptidoglycan glycosyltransferase activity"/>
    <property type="evidence" value="ECO:0007669"/>
    <property type="project" value="UniProtKB-UniRule"/>
</dbReference>
<evidence type="ECO:0000259" key="12">
    <source>
        <dbReference type="Pfam" id="PF00912"/>
    </source>
</evidence>
<keyword evidence="4 11" id="KW-0808">Transferase</keyword>
<dbReference type="GO" id="GO:0071555">
    <property type="term" value="P:cell wall organization"/>
    <property type="evidence" value="ECO:0007669"/>
    <property type="project" value="UniProtKB-KW"/>
</dbReference>
<evidence type="ECO:0000256" key="1">
    <source>
        <dbReference type="ARBA" id="ARBA00022475"/>
    </source>
</evidence>
<evidence type="ECO:0000256" key="10">
    <source>
        <dbReference type="ARBA" id="ARBA00023316"/>
    </source>
</evidence>
<comment type="similarity">
    <text evidence="11">Belongs to the glycosyltransferase 51 family.</text>
</comment>
<keyword evidence="9 11" id="KW-0472">Membrane</keyword>
<keyword evidence="7 11" id="KW-0573">Peptidoglycan synthesis</keyword>
<dbReference type="Proteomes" id="UP000243859">
    <property type="component" value="Unassembled WGS sequence"/>
</dbReference>
<comment type="pathway">
    <text evidence="11">Cell wall biogenesis; peptidoglycan biosynthesis.</text>
</comment>
<dbReference type="EC" id="2.4.99.28" evidence="11"/>
<dbReference type="Pfam" id="PF00912">
    <property type="entry name" value="Transgly"/>
    <property type="match status" value="1"/>
</dbReference>
<evidence type="ECO:0000313" key="14">
    <source>
        <dbReference type="Proteomes" id="UP000243859"/>
    </source>
</evidence>
<protein>
    <recommendedName>
        <fullName evidence="11">Biosynthetic peptidoglycan transglycosylase</fullName>
        <ecNumber evidence="11">2.4.99.28</ecNumber>
    </recommendedName>
    <alternativeName>
        <fullName evidence="11">Glycan polymerase</fullName>
    </alternativeName>
    <alternativeName>
        <fullName evidence="11">Peptidoglycan glycosyltransferase MtgA</fullName>
        <shortName evidence="11">PGT</shortName>
    </alternativeName>
</protein>
<evidence type="ECO:0000256" key="2">
    <source>
        <dbReference type="ARBA" id="ARBA00022519"/>
    </source>
</evidence>
<dbReference type="GO" id="GO:0009252">
    <property type="term" value="P:peptidoglycan biosynthetic process"/>
    <property type="evidence" value="ECO:0007669"/>
    <property type="project" value="UniProtKB-UniRule"/>
</dbReference>
<dbReference type="GO" id="GO:0008360">
    <property type="term" value="P:regulation of cell shape"/>
    <property type="evidence" value="ECO:0007669"/>
    <property type="project" value="UniProtKB-KW"/>
</dbReference>
<keyword evidence="10 11" id="KW-0961">Cell wall biogenesis/degradation</keyword>
<keyword evidence="5 11" id="KW-0812">Transmembrane</keyword>
<dbReference type="PANTHER" id="PTHR30400">
    <property type="entry name" value="MONOFUNCTIONAL BIOSYNTHETIC PEPTIDOGLYCAN TRANSGLYCOSYLASE"/>
    <property type="match status" value="1"/>
</dbReference>
<evidence type="ECO:0000256" key="8">
    <source>
        <dbReference type="ARBA" id="ARBA00022989"/>
    </source>
</evidence>
<dbReference type="UniPathway" id="UPA00219"/>
<comment type="caution">
    <text evidence="13">The sequence shown here is derived from an EMBL/GenBank/DDBJ whole genome shotgun (WGS) entry which is preliminary data.</text>
</comment>
<dbReference type="AlphaFoldDB" id="A0A2T5BPB0"/>
<keyword evidence="2 11" id="KW-0997">Cell inner membrane</keyword>
<dbReference type="GO" id="GO:0005886">
    <property type="term" value="C:plasma membrane"/>
    <property type="evidence" value="ECO:0007669"/>
    <property type="project" value="UniProtKB-SubCell"/>
</dbReference>
<dbReference type="InterPro" id="IPR011812">
    <property type="entry name" value="Pep_trsgly"/>
</dbReference>
<keyword evidence="8 11" id="KW-1133">Transmembrane helix</keyword>
<comment type="function">
    <text evidence="11">Peptidoglycan polymerase that catalyzes glycan chain elongation from lipid-linked precursors.</text>
</comment>
<comment type="subcellular location">
    <subcellularLocation>
        <location evidence="11">Cell inner membrane</location>
        <topology evidence="11">Single-pass membrane protein</topology>
    </subcellularLocation>
</comment>
<sequence>MRLRRGFARGALGLLGAVLLALFVMRFFGPVTTHTIWSESRRLDAVEWEWVPISEIAPVAARAVVAAEDANFCAHWGFDMGAIRAAIDAGARRGASTISQQTVKNVFLWQGRSWPRKAMEAILTPLVELAWPKRRILEVYLNVAEWGEGIFGIEAAARNHFGVAARDLTPAQAAALAVVLPNPKGRNPTALPPGLRRRAGQVEDGAALIHADGRALCFSG</sequence>
<organism evidence="13 14">
    <name type="scientific">Rhodovulum imhoffii</name>
    <dbReference type="NCBI Taxonomy" id="365340"/>
    <lineage>
        <taxon>Bacteria</taxon>
        <taxon>Pseudomonadati</taxon>
        <taxon>Pseudomonadota</taxon>
        <taxon>Alphaproteobacteria</taxon>
        <taxon>Rhodobacterales</taxon>
        <taxon>Paracoccaceae</taxon>
        <taxon>Rhodovulum</taxon>
    </lineage>
</organism>
<keyword evidence="1 11" id="KW-1003">Cell membrane</keyword>
<dbReference type="GO" id="GO:0016763">
    <property type="term" value="F:pentosyltransferase activity"/>
    <property type="evidence" value="ECO:0007669"/>
    <property type="project" value="InterPro"/>
</dbReference>
<evidence type="ECO:0000256" key="7">
    <source>
        <dbReference type="ARBA" id="ARBA00022984"/>
    </source>
</evidence>
<dbReference type="SUPFAM" id="SSF53955">
    <property type="entry name" value="Lysozyme-like"/>
    <property type="match status" value="1"/>
</dbReference>
<keyword evidence="3 11" id="KW-0328">Glycosyltransferase</keyword>
<feature type="domain" description="Glycosyl transferase family 51" evidence="12">
    <location>
        <begin position="45"/>
        <end position="202"/>
    </location>
</feature>
<dbReference type="PANTHER" id="PTHR30400:SF0">
    <property type="entry name" value="BIOSYNTHETIC PEPTIDOGLYCAN TRANSGLYCOSYLASE"/>
    <property type="match status" value="1"/>
</dbReference>
<dbReference type="InterPro" id="IPR023346">
    <property type="entry name" value="Lysozyme-like_dom_sf"/>
</dbReference>
<name>A0A2T5BPB0_9RHOB</name>
<dbReference type="InterPro" id="IPR036950">
    <property type="entry name" value="PBP_transglycosylase"/>
</dbReference>
<evidence type="ECO:0000256" key="9">
    <source>
        <dbReference type="ARBA" id="ARBA00023136"/>
    </source>
</evidence>
<evidence type="ECO:0000256" key="6">
    <source>
        <dbReference type="ARBA" id="ARBA00022960"/>
    </source>
</evidence>
<evidence type="ECO:0000256" key="4">
    <source>
        <dbReference type="ARBA" id="ARBA00022679"/>
    </source>
</evidence>
<evidence type="ECO:0000256" key="3">
    <source>
        <dbReference type="ARBA" id="ARBA00022676"/>
    </source>
</evidence>